<proteinExistence type="inferred from homology"/>
<evidence type="ECO:0000256" key="2">
    <source>
        <dbReference type="ARBA" id="ARBA00004141"/>
    </source>
</evidence>
<evidence type="ECO:0000313" key="10">
    <source>
        <dbReference type="EMBL" id="KAJ8750007.1"/>
    </source>
</evidence>
<keyword evidence="5" id="KW-0551">Lipid droplet</keyword>
<organism evidence="10 11">
    <name type="scientific">Erythroxylum novogranatense</name>
    <dbReference type="NCBI Taxonomy" id="1862640"/>
    <lineage>
        <taxon>Eukaryota</taxon>
        <taxon>Viridiplantae</taxon>
        <taxon>Streptophyta</taxon>
        <taxon>Embryophyta</taxon>
        <taxon>Tracheophyta</taxon>
        <taxon>Spermatophyta</taxon>
        <taxon>Magnoliopsida</taxon>
        <taxon>eudicotyledons</taxon>
        <taxon>Gunneridae</taxon>
        <taxon>Pentapetalae</taxon>
        <taxon>rosids</taxon>
        <taxon>fabids</taxon>
        <taxon>Malpighiales</taxon>
        <taxon>Erythroxylaceae</taxon>
        <taxon>Erythroxylum</taxon>
    </lineage>
</organism>
<comment type="caution">
    <text evidence="10">The sequence shown here is derived from an EMBL/GenBank/DDBJ whole genome shotgun (WGS) entry which is preliminary data.</text>
</comment>
<evidence type="ECO:0000256" key="1">
    <source>
        <dbReference type="ARBA" id="ARBA00002582"/>
    </source>
</evidence>
<reference evidence="10 11" key="1">
    <citation type="submission" date="2021-09" db="EMBL/GenBank/DDBJ databases">
        <title>Genomic insights and catalytic innovation underlie evolution of tropane alkaloids biosynthesis.</title>
        <authorList>
            <person name="Wang Y.-J."/>
            <person name="Tian T."/>
            <person name="Huang J.-P."/>
            <person name="Huang S.-X."/>
        </authorList>
    </citation>
    <scope>NUCLEOTIDE SEQUENCE [LARGE SCALE GENOMIC DNA]</scope>
    <source>
        <strain evidence="10">KIB-2018</strain>
        <tissue evidence="10">Leaf</tissue>
    </source>
</reference>
<dbReference type="GO" id="GO:0016020">
    <property type="term" value="C:membrane"/>
    <property type="evidence" value="ECO:0007669"/>
    <property type="project" value="UniProtKB-SubCell"/>
</dbReference>
<dbReference type="PANTHER" id="PTHR33203:SF63">
    <property type="entry name" value="OLEOSIN 18.2 KDA"/>
    <property type="match status" value="1"/>
</dbReference>
<dbReference type="Pfam" id="PF01277">
    <property type="entry name" value="Oleosin"/>
    <property type="match status" value="1"/>
</dbReference>
<evidence type="ECO:0000256" key="9">
    <source>
        <dbReference type="SAM" id="Phobius"/>
    </source>
</evidence>
<dbReference type="AlphaFoldDB" id="A0AAV8SCQ1"/>
<protein>
    <recommendedName>
        <fullName evidence="12">Oleosin</fullName>
    </recommendedName>
</protein>
<comment type="similarity">
    <text evidence="4">Belongs to the oleosin family.</text>
</comment>
<evidence type="ECO:0000256" key="6">
    <source>
        <dbReference type="ARBA" id="ARBA00022692"/>
    </source>
</evidence>
<evidence type="ECO:0000313" key="11">
    <source>
        <dbReference type="Proteomes" id="UP001159364"/>
    </source>
</evidence>
<feature type="transmembrane region" description="Helical" evidence="9">
    <location>
        <begin position="33"/>
        <end position="55"/>
    </location>
</feature>
<comment type="subcellular location">
    <subcellularLocation>
        <location evidence="3">Lipid droplet</location>
    </subcellularLocation>
    <subcellularLocation>
        <location evidence="2">Membrane</location>
        <topology evidence="2">Multi-pass membrane protein</topology>
    </subcellularLocation>
</comment>
<keyword evidence="11" id="KW-1185">Reference proteome</keyword>
<keyword evidence="6 9" id="KW-0812">Transmembrane</keyword>
<dbReference type="GO" id="GO:0019915">
    <property type="term" value="P:lipid storage"/>
    <property type="evidence" value="ECO:0007669"/>
    <property type="project" value="TreeGrafter"/>
</dbReference>
<dbReference type="Proteomes" id="UP001159364">
    <property type="component" value="Linkage Group LG11"/>
</dbReference>
<evidence type="ECO:0000256" key="3">
    <source>
        <dbReference type="ARBA" id="ARBA00004502"/>
    </source>
</evidence>
<evidence type="ECO:0000256" key="5">
    <source>
        <dbReference type="ARBA" id="ARBA00022677"/>
    </source>
</evidence>
<dbReference type="GO" id="GO:0050826">
    <property type="term" value="P:response to freezing"/>
    <property type="evidence" value="ECO:0007669"/>
    <property type="project" value="TreeGrafter"/>
</dbReference>
<dbReference type="GO" id="GO:0010344">
    <property type="term" value="P:seed oilbody biogenesis"/>
    <property type="evidence" value="ECO:0007669"/>
    <property type="project" value="TreeGrafter"/>
</dbReference>
<evidence type="ECO:0000256" key="4">
    <source>
        <dbReference type="ARBA" id="ARBA00010858"/>
    </source>
</evidence>
<evidence type="ECO:0000256" key="8">
    <source>
        <dbReference type="ARBA" id="ARBA00023136"/>
    </source>
</evidence>
<dbReference type="EMBL" id="JAIWQS010000011">
    <property type="protein sequence ID" value="KAJ8750007.1"/>
    <property type="molecule type" value="Genomic_DNA"/>
</dbReference>
<evidence type="ECO:0008006" key="12">
    <source>
        <dbReference type="Google" id="ProtNLM"/>
    </source>
</evidence>
<accession>A0AAV8SCQ1</accession>
<name>A0AAV8SCQ1_9ROSI</name>
<keyword evidence="7 9" id="KW-1133">Transmembrane helix</keyword>
<gene>
    <name evidence="10" type="ORF">K2173_013922</name>
</gene>
<evidence type="ECO:0000256" key="7">
    <source>
        <dbReference type="ARBA" id="ARBA00022989"/>
    </source>
</evidence>
<sequence>MPFKLTHQMKPKEQDYKLFGPENGDVGPSASKVLAVITMLPVGAGLLALAGITLVGTLIGLAITTPVFLLFSPVLVPAALVLAFAVTSFLASGAFGVTGLTSLSWFVNYFRQASQAVPEQLDQAKRRMQDMVGYVGQCKNNDDSV</sequence>
<dbReference type="GO" id="GO:0012511">
    <property type="term" value="C:monolayer-surrounded lipid storage body"/>
    <property type="evidence" value="ECO:0007669"/>
    <property type="project" value="InterPro"/>
</dbReference>
<comment type="function">
    <text evidence="1">May have a structural role to stabilize the lipid body during desiccation of the seed by preventing coalescence of the oil. Probably interacts with both lipid and phospholipid moieties of lipid bodies. May also provide recognition signals for specific lipase anchorage in lipolysis during seedling growth.</text>
</comment>
<keyword evidence="8 9" id="KW-0472">Membrane</keyword>
<dbReference type="InterPro" id="IPR000136">
    <property type="entry name" value="Oleosin"/>
</dbReference>
<dbReference type="PANTHER" id="PTHR33203">
    <property type="entry name" value="OLEOSIN"/>
    <property type="match status" value="1"/>
</dbReference>